<accession>A0A0J9ETD1</accession>
<feature type="non-terminal residue" evidence="1">
    <location>
        <position position="53"/>
    </location>
</feature>
<gene>
    <name evidence="1" type="ORF">BDDG_13496</name>
</gene>
<sequence>FTMKSFTDTIIIINKNRENQILDLHLHYLVLNEELSISFCLQIFIHDLTFELR</sequence>
<evidence type="ECO:0000313" key="1">
    <source>
        <dbReference type="EMBL" id="KMW69341.1"/>
    </source>
</evidence>
<proteinExistence type="predicted"/>
<protein>
    <submittedName>
        <fullName evidence="1">Uncharacterized protein</fullName>
    </submittedName>
</protein>
<name>A0A0J9ETD1_AJEDA</name>
<dbReference type="AlphaFoldDB" id="A0A0J9ETD1"/>
<dbReference type="Proteomes" id="UP000007802">
    <property type="component" value="Unassembled WGS sequence"/>
</dbReference>
<feature type="non-terminal residue" evidence="1">
    <location>
        <position position="1"/>
    </location>
</feature>
<reference evidence="1" key="1">
    <citation type="submission" date="2010-03" db="EMBL/GenBank/DDBJ databases">
        <title>Annotation of Blastomyces dermatitidis strain ATCC 18188.</title>
        <authorList>
            <consortium name="The Broad Institute Genome Sequencing Platform"/>
            <consortium name="Broad Institute Genome Sequencing Center for Infectious Disease."/>
            <person name="Cuomo C."/>
            <person name="Klein B."/>
            <person name="Sullivan T."/>
            <person name="Heitman J."/>
            <person name="Young S."/>
            <person name="Zeng Q."/>
            <person name="Gargeya S."/>
            <person name="Alvarado L."/>
            <person name="Berlin A.M."/>
            <person name="Chapman S.B."/>
            <person name="Chen Z."/>
            <person name="Freedman E."/>
            <person name="Gellesch M."/>
            <person name="Goldberg J."/>
            <person name="Griggs A."/>
            <person name="Gujja S."/>
            <person name="Heilman E."/>
            <person name="Heiman D."/>
            <person name="Howarth C."/>
            <person name="Mehta T."/>
            <person name="Neiman D."/>
            <person name="Pearson M."/>
            <person name="Roberts A."/>
            <person name="Saif S."/>
            <person name="Shea T."/>
            <person name="Shenoy N."/>
            <person name="Sisk P."/>
            <person name="Stolte C."/>
            <person name="Sykes S."/>
            <person name="White J."/>
            <person name="Yandava C."/>
            <person name="Haas B."/>
            <person name="Nusbaum C."/>
            <person name="Birren B."/>
        </authorList>
    </citation>
    <scope>NUCLEOTIDE SEQUENCE</scope>
    <source>
        <strain evidence="1">ATCC 18188</strain>
    </source>
</reference>
<dbReference type="EMBL" id="GG749817">
    <property type="protein sequence ID" value="KMW69341.1"/>
    <property type="molecule type" value="Genomic_DNA"/>
</dbReference>
<organism evidence="1">
    <name type="scientific">Ajellomyces dermatitidis (strain ATCC 18188 / CBS 674.68)</name>
    <name type="common">Blastomyces dermatitidis</name>
    <dbReference type="NCBI Taxonomy" id="653446"/>
    <lineage>
        <taxon>Eukaryota</taxon>
        <taxon>Fungi</taxon>
        <taxon>Dikarya</taxon>
        <taxon>Ascomycota</taxon>
        <taxon>Pezizomycotina</taxon>
        <taxon>Eurotiomycetes</taxon>
        <taxon>Eurotiomycetidae</taxon>
        <taxon>Onygenales</taxon>
        <taxon>Ajellomycetaceae</taxon>
        <taxon>Blastomyces</taxon>
    </lineage>
</organism>